<protein>
    <submittedName>
        <fullName evidence="2">Uncharacterized protein</fullName>
    </submittedName>
</protein>
<evidence type="ECO:0000313" key="3">
    <source>
        <dbReference type="Proteomes" id="UP000574769"/>
    </source>
</evidence>
<feature type="chain" id="PRO_5030662886" evidence="1">
    <location>
        <begin position="25"/>
        <end position="201"/>
    </location>
</feature>
<dbReference type="AlphaFoldDB" id="A0A7W7AKT7"/>
<proteinExistence type="predicted"/>
<accession>A0A7W7AKT7</accession>
<dbReference type="EMBL" id="JACHNY010000006">
    <property type="protein sequence ID" value="MBB4618880.1"/>
    <property type="molecule type" value="Genomic_DNA"/>
</dbReference>
<sequence>MMGPMIGRVAAALLVLTGAAAAWAGNTLVAAGQRVAVAKSALTVAPASEWNRLGARPGRQTETWTLDGDPLNDLTFYGGIETGRPLFREVAKRTKPLPHFSSTMLLTDLPALFEQSYRIALDTPLVTIDASEPASFLGEKAVRFRYGFTRQGEEVKRQGEAVAAIVGGRLYMITFEAPSIHFFGRDIGRVRDLVASARLGA</sequence>
<evidence type="ECO:0000313" key="2">
    <source>
        <dbReference type="EMBL" id="MBB4618880.1"/>
    </source>
</evidence>
<comment type="caution">
    <text evidence="2">The sequence shown here is derived from an EMBL/GenBank/DDBJ whole genome shotgun (WGS) entry which is preliminary data.</text>
</comment>
<organism evidence="2 3">
    <name type="scientific">Sphingomonas abaci</name>
    <dbReference type="NCBI Taxonomy" id="237611"/>
    <lineage>
        <taxon>Bacteria</taxon>
        <taxon>Pseudomonadati</taxon>
        <taxon>Pseudomonadota</taxon>
        <taxon>Alphaproteobacteria</taxon>
        <taxon>Sphingomonadales</taxon>
        <taxon>Sphingomonadaceae</taxon>
        <taxon>Sphingomonas</taxon>
    </lineage>
</organism>
<name>A0A7W7AKT7_9SPHN</name>
<feature type="signal peptide" evidence="1">
    <location>
        <begin position="1"/>
        <end position="24"/>
    </location>
</feature>
<evidence type="ECO:0000256" key="1">
    <source>
        <dbReference type="SAM" id="SignalP"/>
    </source>
</evidence>
<reference evidence="2 3" key="1">
    <citation type="submission" date="2020-08" db="EMBL/GenBank/DDBJ databases">
        <title>Genomic Encyclopedia of Type Strains, Phase IV (KMG-IV): sequencing the most valuable type-strain genomes for metagenomic binning, comparative biology and taxonomic classification.</title>
        <authorList>
            <person name="Goeker M."/>
        </authorList>
    </citation>
    <scope>NUCLEOTIDE SEQUENCE [LARGE SCALE GENOMIC DNA]</scope>
    <source>
        <strain evidence="2 3">DSM 15867</strain>
    </source>
</reference>
<keyword evidence="3" id="KW-1185">Reference proteome</keyword>
<dbReference type="RefSeq" id="WP_246360617.1">
    <property type="nucleotide sequence ID" value="NZ_JACHNY010000006.1"/>
</dbReference>
<gene>
    <name evidence="2" type="ORF">GGQ96_003026</name>
</gene>
<keyword evidence="1" id="KW-0732">Signal</keyword>
<dbReference type="Proteomes" id="UP000574769">
    <property type="component" value="Unassembled WGS sequence"/>
</dbReference>